<evidence type="ECO:0000256" key="1">
    <source>
        <dbReference type="SAM" id="MobiDB-lite"/>
    </source>
</evidence>
<evidence type="ECO:0000313" key="2">
    <source>
        <dbReference type="EMBL" id="EDK39205.2"/>
    </source>
</evidence>
<dbReference type="eggNOG" id="ENOG502RPY6">
    <property type="taxonomic scope" value="Eukaryota"/>
</dbReference>
<dbReference type="HOGENOM" id="CLU_422717_0_0_1"/>
<dbReference type="KEGG" id="pgu:PGUG_03303"/>
<sequence length="528" mass="59124">MSRIDQLMSVVESLERKSCSIVDKSHESVALVQKISRLYDKWTQEEHHCAHLHSEAAASFSLLTGFRTLDEKLFLLDASLSTSDVYTSSMSLENLKNEYYYMLKNPENDATSFDTNFDNFDTNVLESPYPRPSRLSHSESSPYTQKSYHQSHHQSFNQSFNSPLHSSLPTDSPLPHKSSIADLKLKPIKCRTSQPYKKKSRYRLSQIYTLNPVIDTSFESLSPERYVSKASQVSDAMSRQNTQDQTASTLPTTFEDDRETSDINVTIELEKDLDAFHINGQNPSPDRVSASSMLSLSPPLEFDNFNDFLRKSRLDLQASPPKLKRSTSHDSIFHEAKLKFHNPAEKISLKSDVVTPTFESIYCQESARESSSKLLAEMIQKADLQPISKTPTKQPFALGLGSPLQPTLSHVTSSPPRRNSVSKALASSFFSLMAPSPRQSSVDSKRENIPTTVEKPKKTAAAPVMITSEAQRKRLPLHPISFNGAHSKLKIDNNAAVICHGQSAAIRRPIMTRVSRNSLNEALSSSIK</sequence>
<dbReference type="EMBL" id="CH408158">
    <property type="protein sequence ID" value="EDK39205.2"/>
    <property type="molecule type" value="Genomic_DNA"/>
</dbReference>
<proteinExistence type="predicted"/>
<feature type="region of interest" description="Disordered" evidence="1">
    <location>
        <begin position="126"/>
        <end position="179"/>
    </location>
</feature>
<feature type="region of interest" description="Disordered" evidence="1">
    <location>
        <begin position="233"/>
        <end position="260"/>
    </location>
</feature>
<dbReference type="VEuPathDB" id="FungiDB:PGUG_03303"/>
<reference evidence="2 3" key="1">
    <citation type="journal article" date="2009" name="Nature">
        <title>Evolution of pathogenicity and sexual reproduction in eight Candida genomes.</title>
        <authorList>
            <person name="Butler G."/>
            <person name="Rasmussen M.D."/>
            <person name="Lin M.F."/>
            <person name="Santos M.A."/>
            <person name="Sakthikumar S."/>
            <person name="Munro C.A."/>
            <person name="Rheinbay E."/>
            <person name="Grabherr M."/>
            <person name="Forche A."/>
            <person name="Reedy J.L."/>
            <person name="Agrafioti I."/>
            <person name="Arnaud M.B."/>
            <person name="Bates S."/>
            <person name="Brown A.J."/>
            <person name="Brunke S."/>
            <person name="Costanzo M.C."/>
            <person name="Fitzpatrick D.A."/>
            <person name="de Groot P.W."/>
            <person name="Harris D."/>
            <person name="Hoyer L.L."/>
            <person name="Hube B."/>
            <person name="Klis F.M."/>
            <person name="Kodira C."/>
            <person name="Lennard N."/>
            <person name="Logue M.E."/>
            <person name="Martin R."/>
            <person name="Neiman A.M."/>
            <person name="Nikolaou E."/>
            <person name="Quail M.A."/>
            <person name="Quinn J."/>
            <person name="Santos M.C."/>
            <person name="Schmitzberger F.F."/>
            <person name="Sherlock G."/>
            <person name="Shah P."/>
            <person name="Silverstein K.A."/>
            <person name="Skrzypek M.S."/>
            <person name="Soll D."/>
            <person name="Staggs R."/>
            <person name="Stansfield I."/>
            <person name="Stumpf M.P."/>
            <person name="Sudbery P.E."/>
            <person name="Srikantha T."/>
            <person name="Zeng Q."/>
            <person name="Berman J."/>
            <person name="Berriman M."/>
            <person name="Heitman J."/>
            <person name="Gow N.A."/>
            <person name="Lorenz M.C."/>
            <person name="Birren B.W."/>
            <person name="Kellis M."/>
            <person name="Cuomo C.A."/>
        </authorList>
    </citation>
    <scope>NUCLEOTIDE SEQUENCE [LARGE SCALE GENOMIC DNA]</scope>
    <source>
        <strain evidence="3">ATCC 6260 / CBS 566 / DSM 6381 / JCM 1539 / NBRC 10279 / NRRL Y-324</strain>
    </source>
</reference>
<protein>
    <submittedName>
        <fullName evidence="2">Uncharacterized protein</fullName>
    </submittedName>
</protein>
<dbReference type="Proteomes" id="UP000001997">
    <property type="component" value="Unassembled WGS sequence"/>
</dbReference>
<evidence type="ECO:0000313" key="3">
    <source>
        <dbReference type="Proteomes" id="UP000001997"/>
    </source>
</evidence>
<gene>
    <name evidence="2" type="ORF">PGUG_03303</name>
</gene>
<feature type="compositionally biased region" description="Polar residues" evidence="1">
    <location>
        <begin position="138"/>
        <end position="170"/>
    </location>
</feature>
<dbReference type="GeneID" id="5125884"/>
<dbReference type="AlphaFoldDB" id="A5DJ52"/>
<dbReference type="RefSeq" id="XP_001483922.2">
    <property type="nucleotide sequence ID" value="XM_001483872.1"/>
</dbReference>
<feature type="compositionally biased region" description="Polar residues" evidence="1">
    <location>
        <begin position="233"/>
        <end position="252"/>
    </location>
</feature>
<accession>A5DJ52</accession>
<dbReference type="OMA" id="YKFHNPI"/>
<name>A5DJ52_PICGU</name>
<keyword evidence="3" id="KW-1185">Reference proteome</keyword>
<dbReference type="OrthoDB" id="4018768at2759"/>
<dbReference type="InParanoid" id="A5DJ52"/>
<organism evidence="2 3">
    <name type="scientific">Meyerozyma guilliermondii (strain ATCC 6260 / CBS 566 / DSM 6381 / JCM 1539 / NBRC 10279 / NRRL Y-324)</name>
    <name type="common">Yeast</name>
    <name type="synonym">Candida guilliermondii</name>
    <dbReference type="NCBI Taxonomy" id="294746"/>
    <lineage>
        <taxon>Eukaryota</taxon>
        <taxon>Fungi</taxon>
        <taxon>Dikarya</taxon>
        <taxon>Ascomycota</taxon>
        <taxon>Saccharomycotina</taxon>
        <taxon>Pichiomycetes</taxon>
        <taxon>Debaryomycetaceae</taxon>
        <taxon>Meyerozyma</taxon>
    </lineage>
</organism>